<proteinExistence type="predicted"/>
<dbReference type="Pfam" id="PF03237">
    <property type="entry name" value="Terminase_6N"/>
    <property type="match status" value="1"/>
</dbReference>
<sequence>MVANEELSLNPFQENLMTIPESFDVFLGGGRGGGKSYGLAYLALRHAEQYGVKARILYLRKTYKGLSDFELVTRELFGKVYGTEAKYNAAEHVWRFPNGAYMELGQLETASDYTKYQGRSFTLLMIDEAGQFADPSLLDMMRSNLRGANKIPIRTVIAANPGGPGHHWIAKRYVFQTAPWTPFYEVKSKREWVYAPSTFDGNNQIDREQYLDQLESSCPDDPELLRAWRDGDWTVIRGAYFAECLSEERNAVPPWKTLPAPDEGWHVFLTHDFGSAAPSVTYVLAKSPGAEWEGRFYTRGSFVLVDELATHKPNNLAVGMGWNVDQTASAIRELCAKWDIDADGVADDAIFARTGASAGSIAEEFQRAGVHFTRAGKADRITGWQTMKRLLANAGKPDIAGLFISRSCAYFWATVPYVARDERRAEDVDTSSQDHGADACRYGILAREYAHHVPVKWQR</sequence>
<evidence type="ECO:0000313" key="1">
    <source>
        <dbReference type="EMBL" id="AFL87458.1"/>
    </source>
</evidence>
<dbReference type="AlphaFoldDB" id="I3ZDZ0"/>
<dbReference type="InterPro" id="IPR027417">
    <property type="entry name" value="P-loop_NTPase"/>
</dbReference>
<evidence type="ECO:0000313" key="2">
    <source>
        <dbReference type="Proteomes" id="UP000006056"/>
    </source>
</evidence>
<gene>
    <name evidence="1" type="ordered locus">Terro_1140</name>
</gene>
<dbReference type="STRING" id="926566.Terro_1140"/>
<keyword evidence="2" id="KW-1185">Reference proteome</keyword>
<name>I3ZDZ0_TERRK</name>
<organism evidence="1 2">
    <name type="scientific">Terriglobus roseus (strain DSM 18391 / NRRL B-41598 / KBS 63)</name>
    <dbReference type="NCBI Taxonomy" id="926566"/>
    <lineage>
        <taxon>Bacteria</taxon>
        <taxon>Pseudomonadati</taxon>
        <taxon>Acidobacteriota</taxon>
        <taxon>Terriglobia</taxon>
        <taxon>Terriglobales</taxon>
        <taxon>Acidobacteriaceae</taxon>
        <taxon>Terriglobus</taxon>
    </lineage>
</organism>
<protein>
    <submittedName>
        <fullName evidence="1">Terminase-like family</fullName>
    </submittedName>
</protein>
<reference evidence="1 2" key="1">
    <citation type="submission" date="2012-06" db="EMBL/GenBank/DDBJ databases">
        <title>Complete genome of Terriglobus roseus DSM 18391.</title>
        <authorList>
            <consortium name="US DOE Joint Genome Institute (JGI-PGF)"/>
            <person name="Lucas S."/>
            <person name="Copeland A."/>
            <person name="Lapidus A."/>
            <person name="Glavina del Rio T."/>
            <person name="Dalin E."/>
            <person name="Tice H."/>
            <person name="Bruce D."/>
            <person name="Goodwin L."/>
            <person name="Pitluck S."/>
            <person name="Peters L."/>
            <person name="Mikhailova N."/>
            <person name="Munk A.C.C."/>
            <person name="Kyrpides N."/>
            <person name="Mavromatis K."/>
            <person name="Ivanova N."/>
            <person name="Brettin T."/>
            <person name="Detter J.C."/>
            <person name="Han C."/>
            <person name="Larimer F."/>
            <person name="Land M."/>
            <person name="Hauser L."/>
            <person name="Markowitz V."/>
            <person name="Cheng J.-F."/>
            <person name="Hugenholtz P."/>
            <person name="Woyke T."/>
            <person name="Wu D."/>
            <person name="Brambilla E."/>
            <person name="Klenk H.-P."/>
            <person name="Eisen J.A."/>
        </authorList>
    </citation>
    <scope>NUCLEOTIDE SEQUENCE [LARGE SCALE GENOMIC DNA]</scope>
    <source>
        <strain evidence="2">DSM 18391 / NRRL B-41598 / KBS 63</strain>
    </source>
</reference>
<dbReference type="eggNOG" id="COG1783">
    <property type="taxonomic scope" value="Bacteria"/>
</dbReference>
<dbReference type="Gene3D" id="3.30.420.280">
    <property type="match status" value="1"/>
</dbReference>
<dbReference type="SUPFAM" id="SSF52540">
    <property type="entry name" value="P-loop containing nucleoside triphosphate hydrolases"/>
    <property type="match status" value="1"/>
</dbReference>
<accession>I3ZDZ0</accession>
<dbReference type="Proteomes" id="UP000006056">
    <property type="component" value="Chromosome"/>
</dbReference>
<dbReference type="PATRIC" id="fig|926566.3.peg.1118"/>
<dbReference type="Gene3D" id="3.40.50.300">
    <property type="entry name" value="P-loop containing nucleotide triphosphate hydrolases"/>
    <property type="match status" value="1"/>
</dbReference>
<dbReference type="EMBL" id="CP003379">
    <property type="protein sequence ID" value="AFL87458.1"/>
    <property type="molecule type" value="Genomic_DNA"/>
</dbReference>
<dbReference type="HOGENOM" id="CLU_031708_0_0_0"/>
<dbReference type="KEGG" id="trs:Terro_1140"/>